<dbReference type="RefSeq" id="XP_056047847.1">
    <property type="nucleotide sequence ID" value="XM_056189062.1"/>
</dbReference>
<keyword evidence="2" id="KW-1185">Reference proteome</keyword>
<evidence type="ECO:0008006" key="3">
    <source>
        <dbReference type="Google" id="ProtNLM"/>
    </source>
</evidence>
<dbReference type="AlphaFoldDB" id="A0AAD7QZK9"/>
<protein>
    <recommendedName>
        <fullName evidence="3">MULE transposase domain-containing protein</fullName>
    </recommendedName>
</protein>
<dbReference type="GeneID" id="80884228"/>
<organism evidence="1 2">
    <name type="scientific">Lipomyces tetrasporus</name>
    <dbReference type="NCBI Taxonomy" id="54092"/>
    <lineage>
        <taxon>Eukaryota</taxon>
        <taxon>Fungi</taxon>
        <taxon>Dikarya</taxon>
        <taxon>Ascomycota</taxon>
        <taxon>Saccharomycotina</taxon>
        <taxon>Lipomycetes</taxon>
        <taxon>Lipomycetales</taxon>
        <taxon>Lipomycetaceae</taxon>
        <taxon>Lipomyces</taxon>
    </lineage>
</organism>
<dbReference type="Proteomes" id="UP001217417">
    <property type="component" value="Unassembled WGS sequence"/>
</dbReference>
<comment type="caution">
    <text evidence="1">The sequence shown here is derived from an EMBL/GenBank/DDBJ whole genome shotgun (WGS) entry which is preliminary data.</text>
</comment>
<gene>
    <name evidence="1" type="ORF">POJ06DRAFT_265225</name>
</gene>
<accession>A0AAD7QZK9</accession>
<name>A0AAD7QZK9_9ASCO</name>
<reference evidence="1" key="1">
    <citation type="submission" date="2023-03" db="EMBL/GenBank/DDBJ databases">
        <title>Near-Complete genome sequence of Lipomyces tetrasporous NRRL Y-64009, an oleaginous yeast capable of growing on lignocellulosic hydrolysates.</title>
        <authorList>
            <consortium name="Lawrence Berkeley National Laboratory"/>
            <person name="Jagtap S.S."/>
            <person name="Liu J.-J."/>
            <person name="Walukiewicz H.E."/>
            <person name="Pangilinan J."/>
            <person name="Lipzen A."/>
            <person name="Ahrendt S."/>
            <person name="Koriabine M."/>
            <person name="Cobaugh K."/>
            <person name="Salamov A."/>
            <person name="Yoshinaga Y."/>
            <person name="Ng V."/>
            <person name="Daum C."/>
            <person name="Grigoriev I.V."/>
            <person name="Slininger P.J."/>
            <person name="Dien B.S."/>
            <person name="Jin Y.-S."/>
            <person name="Rao C.V."/>
        </authorList>
    </citation>
    <scope>NUCLEOTIDE SEQUENCE</scope>
    <source>
        <strain evidence="1">NRRL Y-64009</strain>
    </source>
</reference>
<proteinExistence type="predicted"/>
<evidence type="ECO:0000313" key="2">
    <source>
        <dbReference type="Proteomes" id="UP001217417"/>
    </source>
</evidence>
<dbReference type="EMBL" id="JARPMG010000001">
    <property type="protein sequence ID" value="KAJ8104397.1"/>
    <property type="molecule type" value="Genomic_DNA"/>
</dbReference>
<evidence type="ECO:0000313" key="1">
    <source>
        <dbReference type="EMBL" id="KAJ8104397.1"/>
    </source>
</evidence>
<sequence>MVDATFGTNFHGFELYCVVGIYLYETVPLSYLLLDTRAVEGNGKRGIRLTTWFKHLTSLGLRPSVGHSDKDFAEIASALGVFSRCNRSYNHHLCLWHSLRAIDTWVPSNGSKRKLPLKETRVIRALVKRYLLSSPHCWR</sequence>